<dbReference type="RefSeq" id="WP_074986066.1">
    <property type="nucleotide sequence ID" value="NZ_CADFGN010000014.1"/>
</dbReference>
<evidence type="ECO:0000313" key="8">
    <source>
        <dbReference type="Proteomes" id="UP000183529"/>
    </source>
</evidence>
<feature type="domain" description="TauD/TfdA-like" evidence="6">
    <location>
        <begin position="32"/>
        <end position="302"/>
    </location>
</feature>
<comment type="similarity">
    <text evidence="1">Belongs to the TfdA dioxygenase family.</text>
</comment>
<keyword evidence="2" id="KW-0479">Metal-binding</keyword>
<dbReference type="Pfam" id="PF02668">
    <property type="entry name" value="TauD"/>
    <property type="match status" value="1"/>
</dbReference>
<dbReference type="FunFam" id="3.60.130.10:FF:000007">
    <property type="entry name" value="Alpha-ketoglutarate-dependent taurine dioxygenase"/>
    <property type="match status" value="1"/>
</dbReference>
<evidence type="ECO:0000256" key="1">
    <source>
        <dbReference type="ARBA" id="ARBA00005896"/>
    </source>
</evidence>
<dbReference type="AlphaFoldDB" id="A0AAQ1JWL0"/>
<evidence type="ECO:0000256" key="2">
    <source>
        <dbReference type="ARBA" id="ARBA00022723"/>
    </source>
</evidence>
<keyword evidence="4" id="KW-0560">Oxidoreductase</keyword>
<dbReference type="GO" id="GO:0046872">
    <property type="term" value="F:metal ion binding"/>
    <property type="evidence" value="ECO:0007669"/>
    <property type="project" value="UniProtKB-KW"/>
</dbReference>
<evidence type="ECO:0000256" key="5">
    <source>
        <dbReference type="ARBA" id="ARBA00023004"/>
    </source>
</evidence>
<dbReference type="GO" id="GO:0016706">
    <property type="term" value="F:2-oxoglutarate-dependent dioxygenase activity"/>
    <property type="evidence" value="ECO:0007669"/>
    <property type="project" value="UniProtKB-ARBA"/>
</dbReference>
<dbReference type="InterPro" id="IPR003819">
    <property type="entry name" value="TauD/TfdA-like"/>
</dbReference>
<dbReference type="InterPro" id="IPR051178">
    <property type="entry name" value="TfdA_dioxygenase"/>
</dbReference>
<accession>A0AAQ1JWL0</accession>
<evidence type="ECO:0000259" key="6">
    <source>
        <dbReference type="Pfam" id="PF02668"/>
    </source>
</evidence>
<dbReference type="InterPro" id="IPR042098">
    <property type="entry name" value="TauD-like_sf"/>
</dbReference>
<evidence type="ECO:0000256" key="4">
    <source>
        <dbReference type="ARBA" id="ARBA00023002"/>
    </source>
</evidence>
<protein>
    <submittedName>
        <fullName evidence="7">Taurine dioxygenase</fullName>
    </submittedName>
</protein>
<keyword evidence="5" id="KW-0408">Iron</keyword>
<reference evidence="7 8" key="1">
    <citation type="submission" date="2016-10" db="EMBL/GenBank/DDBJ databases">
        <authorList>
            <person name="Varghese N."/>
            <person name="Submissions S."/>
        </authorList>
    </citation>
    <scope>NUCLEOTIDE SEQUENCE [LARGE SCALE GENOMIC DNA]</scope>
    <source>
        <strain evidence="7 8">LMG 22274</strain>
    </source>
</reference>
<dbReference type="SUPFAM" id="SSF51197">
    <property type="entry name" value="Clavaminate synthase-like"/>
    <property type="match status" value="1"/>
</dbReference>
<keyword evidence="3 7" id="KW-0223">Dioxygenase</keyword>
<proteinExistence type="inferred from homology"/>
<dbReference type="PANTHER" id="PTHR43779">
    <property type="entry name" value="DIOXYGENASE RV0097-RELATED"/>
    <property type="match status" value="1"/>
</dbReference>
<dbReference type="EMBL" id="FNZM01000016">
    <property type="protein sequence ID" value="SEK07608.1"/>
    <property type="molecule type" value="Genomic_DNA"/>
</dbReference>
<dbReference type="PANTHER" id="PTHR43779:SF3">
    <property type="entry name" value="(3R)-3-[(CARBOXYMETHYL)AMINO]FATTY ACID OXYGENASE_DECARBOXYLASE"/>
    <property type="match status" value="1"/>
</dbReference>
<dbReference type="Proteomes" id="UP000183529">
    <property type="component" value="Unassembled WGS sequence"/>
</dbReference>
<dbReference type="Gene3D" id="3.60.130.10">
    <property type="entry name" value="Clavaminate synthase-like"/>
    <property type="match status" value="1"/>
</dbReference>
<name>A0AAQ1JWL0_9BURK</name>
<organism evidence="7 8">
    <name type="scientific">Paraburkholderia tropica</name>
    <dbReference type="NCBI Taxonomy" id="92647"/>
    <lineage>
        <taxon>Bacteria</taxon>
        <taxon>Pseudomonadati</taxon>
        <taxon>Pseudomonadota</taxon>
        <taxon>Betaproteobacteria</taxon>
        <taxon>Burkholderiales</taxon>
        <taxon>Burkholderiaceae</taxon>
        <taxon>Paraburkholderia</taxon>
    </lineage>
</organism>
<comment type="caution">
    <text evidence="7">The sequence shown here is derived from an EMBL/GenBank/DDBJ whole genome shotgun (WGS) entry which is preliminary data.</text>
</comment>
<sequence>MTAASTPASTTASTPASFAAQPPVAAQRFEIRAFDAPLGAEIIGLDLGAPLADDDFARIHRAHLDHHVLVFRDQRITPAQHVEFSRRFGPLQQHVLHQFALAEHPDVLIVSNVVENGKPIGLGDAGHFWHSDLSYKEKPSLGSLLHAQELPSEGGDTLFANMHLAWDSLPAHLRTAVEGLRAEHTYLARYAELQARSPWRPNLSAEQIAQVKPVVHPVVRTHPETGRKALFVSEHFTTRIVDLPDDESRALLDELFEHSVRAEHVYRHVWREHDLVFWDNRSLMHLAAGTPDHLRRKLYRTTIEGDAPF</sequence>
<evidence type="ECO:0000256" key="3">
    <source>
        <dbReference type="ARBA" id="ARBA00022964"/>
    </source>
</evidence>
<evidence type="ECO:0000313" key="7">
    <source>
        <dbReference type="EMBL" id="SEK07608.1"/>
    </source>
</evidence>
<gene>
    <name evidence="7" type="ORF">SAMN05216550_11637</name>
</gene>